<proteinExistence type="predicted"/>
<evidence type="ECO:0000256" key="2">
    <source>
        <dbReference type="ARBA" id="ARBA00004496"/>
    </source>
</evidence>
<keyword evidence="3" id="KW-0963">Cytoplasm</keyword>
<keyword evidence="4" id="KW-0539">Nucleus</keyword>
<dbReference type="InterPro" id="IPR038881">
    <property type="entry name" value="Yae1-like"/>
</dbReference>
<sequence>MAWVGAAGIGTCRDEVFDEEANELQVAQREWTNVMEQRAKEGYRDGVDAGKEASLQEGFNQGYKQGAQLMVKSGQLRGTLSALLSWCRLQETGCALLARISSLLEAVGRYEEQVLRRLSSFNQQPQPAELLDAVQDMDLSNDTAQQEERTGSEDRVLNEQAPALAADSVKSSAEAALPNSESHKMTEECKGAEQNLNWLIQQTACLMEQLSISADVVQQVQQLEN</sequence>
<organism evidence="6 7">
    <name type="scientific">Microcaecilia unicolor</name>
    <dbReference type="NCBI Taxonomy" id="1415580"/>
    <lineage>
        <taxon>Eukaryota</taxon>
        <taxon>Metazoa</taxon>
        <taxon>Chordata</taxon>
        <taxon>Craniata</taxon>
        <taxon>Vertebrata</taxon>
        <taxon>Euteleostomi</taxon>
        <taxon>Amphibia</taxon>
        <taxon>Gymnophiona</taxon>
        <taxon>Siphonopidae</taxon>
        <taxon>Microcaecilia</taxon>
    </lineage>
</organism>
<dbReference type="GO" id="GO:0005634">
    <property type="term" value="C:nucleus"/>
    <property type="evidence" value="ECO:0007669"/>
    <property type="project" value="UniProtKB-SubCell"/>
</dbReference>
<dbReference type="Pfam" id="PF09811">
    <property type="entry name" value="Yae1_N"/>
    <property type="match status" value="1"/>
</dbReference>
<dbReference type="RefSeq" id="XP_030049749.1">
    <property type="nucleotide sequence ID" value="XM_030193889.1"/>
</dbReference>
<dbReference type="PANTHER" id="PTHR18829:SF0">
    <property type="entry name" value="PROTEIN YAE1 HOMOLOG"/>
    <property type="match status" value="1"/>
</dbReference>
<evidence type="ECO:0000256" key="1">
    <source>
        <dbReference type="ARBA" id="ARBA00004123"/>
    </source>
</evidence>
<dbReference type="FunCoup" id="A0A6P7XHK7">
    <property type="interactions" value="367"/>
</dbReference>
<dbReference type="Proteomes" id="UP000515156">
    <property type="component" value="Chromosome 2"/>
</dbReference>
<protein>
    <submittedName>
        <fullName evidence="7">Protein YAE1 homolog isoform X1</fullName>
    </submittedName>
</protein>
<dbReference type="GeneID" id="115463420"/>
<name>A0A6P7XHK7_9AMPH</name>
<accession>A0A6P7XHK7</accession>
<reference evidence="7" key="1">
    <citation type="submission" date="2025-08" db="UniProtKB">
        <authorList>
            <consortium name="RefSeq"/>
        </authorList>
    </citation>
    <scope>IDENTIFICATION</scope>
</reference>
<comment type="subcellular location">
    <subcellularLocation>
        <location evidence="2">Cytoplasm</location>
    </subcellularLocation>
    <subcellularLocation>
        <location evidence="1">Nucleus</location>
    </subcellularLocation>
</comment>
<feature type="domain" description="Essential protein Yae1 N-terminal" evidence="5">
    <location>
        <begin position="42"/>
        <end position="80"/>
    </location>
</feature>
<dbReference type="KEGG" id="muo:115463420"/>
<dbReference type="OrthoDB" id="20086at2759"/>
<keyword evidence="6" id="KW-1185">Reference proteome</keyword>
<dbReference type="InterPro" id="IPR019191">
    <property type="entry name" value="Essential_protein_Yae1_N"/>
</dbReference>
<dbReference type="GO" id="GO:0005737">
    <property type="term" value="C:cytoplasm"/>
    <property type="evidence" value="ECO:0007669"/>
    <property type="project" value="UniProtKB-SubCell"/>
</dbReference>
<dbReference type="AlphaFoldDB" id="A0A6P7XHK7"/>
<dbReference type="PANTHER" id="PTHR18829">
    <property type="entry name" value="PROTEIN YAE1 HOMOLOG"/>
    <property type="match status" value="1"/>
</dbReference>
<gene>
    <name evidence="7" type="primary">YAE1</name>
</gene>
<evidence type="ECO:0000313" key="6">
    <source>
        <dbReference type="Proteomes" id="UP000515156"/>
    </source>
</evidence>
<evidence type="ECO:0000259" key="5">
    <source>
        <dbReference type="Pfam" id="PF09811"/>
    </source>
</evidence>
<dbReference type="CTD" id="57002"/>
<evidence type="ECO:0000313" key="7">
    <source>
        <dbReference type="RefSeq" id="XP_030049749.1"/>
    </source>
</evidence>
<evidence type="ECO:0000256" key="3">
    <source>
        <dbReference type="ARBA" id="ARBA00022490"/>
    </source>
</evidence>
<dbReference type="InParanoid" id="A0A6P7XHK7"/>
<evidence type="ECO:0000256" key="4">
    <source>
        <dbReference type="ARBA" id="ARBA00023242"/>
    </source>
</evidence>